<dbReference type="FunFam" id="2.60.40.10:FF:000842">
    <property type="entry name" value="Interferon receptor 1 isoform 4"/>
    <property type="match status" value="2"/>
</dbReference>
<dbReference type="AlphaFoldDB" id="A0A7L3KD17"/>
<proteinExistence type="predicted"/>
<dbReference type="InterPro" id="IPR013783">
    <property type="entry name" value="Ig-like_fold"/>
</dbReference>
<keyword evidence="5" id="KW-1185">Reference proteome</keyword>
<dbReference type="InterPro" id="IPR003961">
    <property type="entry name" value="FN3_dom"/>
</dbReference>
<feature type="compositionally biased region" description="Basic and acidic residues" evidence="1">
    <location>
        <begin position="428"/>
        <end position="438"/>
    </location>
</feature>
<dbReference type="GO" id="GO:0004905">
    <property type="term" value="F:type I interferon receptor activity"/>
    <property type="evidence" value="ECO:0007669"/>
    <property type="project" value="TreeGrafter"/>
</dbReference>
<dbReference type="CDD" id="cd00063">
    <property type="entry name" value="FN3"/>
    <property type="match status" value="1"/>
</dbReference>
<dbReference type="Pfam" id="PF09294">
    <property type="entry name" value="Interfer-bind"/>
    <property type="match status" value="2"/>
</dbReference>
<protein>
    <submittedName>
        <fullName evidence="4">INAR1 protein</fullName>
    </submittedName>
</protein>
<dbReference type="Gene3D" id="2.60.40.10">
    <property type="entry name" value="Immunoglobulins"/>
    <property type="match status" value="3"/>
</dbReference>
<dbReference type="GO" id="GO:0005886">
    <property type="term" value="C:plasma membrane"/>
    <property type="evidence" value="ECO:0007669"/>
    <property type="project" value="TreeGrafter"/>
</dbReference>
<dbReference type="Proteomes" id="UP000525319">
    <property type="component" value="Unassembled WGS sequence"/>
</dbReference>
<sequence length="438" mass="48989">AQIGPPGLELQSTNGVIKVKVSPPEANQRKKMWMNDLSFRYNLVFWESSSHPQLQSKNIFPVDTIEDLAPDTTYCFKVQANLPRDDKQGFFSPISCVKTTQKAVDDLLCAANLSVLALNMDFQLLWDSQDRAEVNYDVQFLHGFLKKLNDDYSDKWVTIPECENITSTCCNFSSIITTVGFYYLRVKARGGHNKSCLSREVKVDPLKTNGIGPPGVKLDLSDTLLHIIISPPGGVKDEVMRDHYDLSYRILYWKNSSNEVEEVKQKKVKQTIATVPDLSPSTLYCVKVQALSEPYNKSGAFSQQECIHTPADTPLPLIIFGIFMGALLVVLLVATPLAFVFYQAYSKIKYVFFPSCQPPLNIEGFGAQPFSSPYLSAAEEPVENCCVIESMITEEGNQIDFTDYKHSKQSSRDSGNYSNDDNTSGSKGSKETLEKEIL</sequence>
<organism evidence="4 5">
    <name type="scientific">Drymodes brunneopygia</name>
    <dbReference type="NCBI Taxonomy" id="626378"/>
    <lineage>
        <taxon>Eukaryota</taxon>
        <taxon>Metazoa</taxon>
        <taxon>Chordata</taxon>
        <taxon>Craniata</taxon>
        <taxon>Vertebrata</taxon>
        <taxon>Euteleostomi</taxon>
        <taxon>Archelosauria</taxon>
        <taxon>Archosauria</taxon>
        <taxon>Dinosauria</taxon>
        <taxon>Saurischia</taxon>
        <taxon>Theropoda</taxon>
        <taxon>Coelurosauria</taxon>
        <taxon>Aves</taxon>
        <taxon>Neognathae</taxon>
        <taxon>Neoaves</taxon>
        <taxon>Telluraves</taxon>
        <taxon>Australaves</taxon>
        <taxon>Passeriformes</taxon>
        <taxon>Petroicidae</taxon>
        <taxon>Drymodes</taxon>
    </lineage>
</organism>
<keyword evidence="2" id="KW-1133">Transmembrane helix</keyword>
<dbReference type="InterPro" id="IPR036116">
    <property type="entry name" value="FN3_sf"/>
</dbReference>
<feature type="non-terminal residue" evidence="4">
    <location>
        <position position="1"/>
    </location>
</feature>
<dbReference type="PANTHER" id="PTHR20859:SF54">
    <property type="entry name" value="INTERFERON ALPHA_BETA RECEPTOR 1"/>
    <property type="match status" value="1"/>
</dbReference>
<feature type="non-terminal residue" evidence="4">
    <location>
        <position position="438"/>
    </location>
</feature>
<dbReference type="PROSITE" id="PS50853">
    <property type="entry name" value="FN3"/>
    <property type="match status" value="1"/>
</dbReference>
<feature type="transmembrane region" description="Helical" evidence="2">
    <location>
        <begin position="317"/>
        <end position="342"/>
    </location>
</feature>
<keyword evidence="2" id="KW-0472">Membrane</keyword>
<reference evidence="4 5" key="1">
    <citation type="submission" date="2019-09" db="EMBL/GenBank/DDBJ databases">
        <title>Bird 10,000 Genomes (B10K) Project - Family phase.</title>
        <authorList>
            <person name="Zhang G."/>
        </authorList>
    </citation>
    <scope>NUCLEOTIDE SEQUENCE [LARGE SCALE GENOMIC DNA]</scope>
    <source>
        <strain evidence="4">B10K-DU-030-03</strain>
    </source>
</reference>
<keyword evidence="2" id="KW-0812">Transmembrane</keyword>
<evidence type="ECO:0000313" key="5">
    <source>
        <dbReference type="Proteomes" id="UP000525319"/>
    </source>
</evidence>
<dbReference type="PANTHER" id="PTHR20859">
    <property type="entry name" value="INTERFERON/INTERLEUKIN RECEPTOR"/>
    <property type="match status" value="1"/>
</dbReference>
<dbReference type="InterPro" id="IPR050650">
    <property type="entry name" value="Type-II_Cytokine-TF_Rcpt"/>
</dbReference>
<evidence type="ECO:0000259" key="3">
    <source>
        <dbReference type="PROSITE" id="PS50853"/>
    </source>
</evidence>
<dbReference type="EMBL" id="VZTZ01023875">
    <property type="protein sequence ID" value="NXU39506.1"/>
    <property type="molecule type" value="Genomic_DNA"/>
</dbReference>
<feature type="compositionally biased region" description="Polar residues" evidence="1">
    <location>
        <begin position="412"/>
        <end position="427"/>
    </location>
</feature>
<gene>
    <name evidence="4" type="primary">Ifnar1</name>
    <name evidence="4" type="ORF">DRYBRU_R01300</name>
</gene>
<feature type="domain" description="Fibronectin type-III" evidence="3">
    <location>
        <begin position="210"/>
        <end position="312"/>
    </location>
</feature>
<name>A0A7L3KD17_9PASS</name>
<dbReference type="InterPro" id="IPR015373">
    <property type="entry name" value="Interferon/interleukin_rcp_dom"/>
</dbReference>
<evidence type="ECO:0000256" key="1">
    <source>
        <dbReference type="SAM" id="MobiDB-lite"/>
    </source>
</evidence>
<dbReference type="OrthoDB" id="9944680at2759"/>
<evidence type="ECO:0000313" key="4">
    <source>
        <dbReference type="EMBL" id="NXU39506.1"/>
    </source>
</evidence>
<dbReference type="SMART" id="SM00060">
    <property type="entry name" value="FN3"/>
    <property type="match status" value="2"/>
</dbReference>
<evidence type="ECO:0000256" key="2">
    <source>
        <dbReference type="SAM" id="Phobius"/>
    </source>
</evidence>
<dbReference type="SUPFAM" id="SSF49265">
    <property type="entry name" value="Fibronectin type III"/>
    <property type="match status" value="3"/>
</dbReference>
<feature type="region of interest" description="Disordered" evidence="1">
    <location>
        <begin position="403"/>
        <end position="438"/>
    </location>
</feature>
<accession>A0A7L3KD17</accession>
<comment type="caution">
    <text evidence="4">The sequence shown here is derived from an EMBL/GenBank/DDBJ whole genome shotgun (WGS) entry which is preliminary data.</text>
</comment>